<reference evidence="2" key="1">
    <citation type="submission" date="2007-03" db="EMBL/GenBank/DDBJ databases">
        <title>Annotation of Culex pipiens quinquefasciatus.</title>
        <authorList>
            <consortium name="The Broad Institute Genome Sequencing Platform"/>
            <person name="Atkinson P.W."/>
            <person name="Hemingway J."/>
            <person name="Christensen B.M."/>
            <person name="Higgs S."/>
            <person name="Kodira C."/>
            <person name="Hannick L."/>
            <person name="Megy K."/>
            <person name="O'Leary S."/>
            <person name="Pearson M."/>
            <person name="Haas B.J."/>
            <person name="Mauceli E."/>
            <person name="Wortman J.R."/>
            <person name="Lee N.H."/>
            <person name="Guigo R."/>
            <person name="Stanke M."/>
            <person name="Alvarado L."/>
            <person name="Amedeo P."/>
            <person name="Antoine C.H."/>
            <person name="Arensburger P."/>
            <person name="Bidwell S.L."/>
            <person name="Crawford M."/>
            <person name="Camaro F."/>
            <person name="Devon K."/>
            <person name="Engels R."/>
            <person name="Hammond M."/>
            <person name="Howarth C."/>
            <person name="Koehrsen M."/>
            <person name="Lawson D."/>
            <person name="Montgomery P."/>
            <person name="Nene V."/>
            <person name="Nusbaum C."/>
            <person name="Puiu D."/>
            <person name="Romero-Severson J."/>
            <person name="Severson D.W."/>
            <person name="Shumway M."/>
            <person name="Sisk P."/>
            <person name="Stolte C."/>
            <person name="Zeng Q."/>
            <person name="Eisenstadt E."/>
            <person name="Fraser-Liggett C."/>
            <person name="Strausberg R."/>
            <person name="Galagan J."/>
            <person name="Birren B."/>
            <person name="Collins F.H."/>
        </authorList>
    </citation>
    <scope>NUCLEOTIDE SEQUENCE [LARGE SCALE GENOMIC DNA]</scope>
    <source>
        <strain evidence="2">JHB</strain>
    </source>
</reference>
<feature type="compositionally biased region" description="Basic and acidic residues" evidence="1">
    <location>
        <begin position="399"/>
        <end position="410"/>
    </location>
</feature>
<reference evidence="3" key="2">
    <citation type="submission" date="2021-02" db="UniProtKB">
        <authorList>
            <consortium name="EnsemblMetazoa"/>
        </authorList>
    </citation>
    <scope>IDENTIFICATION</scope>
    <source>
        <strain evidence="3">JHB</strain>
    </source>
</reference>
<evidence type="ECO:0000313" key="2">
    <source>
        <dbReference type="EMBL" id="EDS42894.1"/>
    </source>
</evidence>
<evidence type="ECO:0000313" key="3">
    <source>
        <dbReference type="EnsemblMetazoa" id="CPIJ004663-PA"/>
    </source>
</evidence>
<feature type="region of interest" description="Disordered" evidence="1">
    <location>
        <begin position="20"/>
        <end position="193"/>
    </location>
</feature>
<organism>
    <name type="scientific">Culex quinquefasciatus</name>
    <name type="common">Southern house mosquito</name>
    <name type="synonym">Culex pungens</name>
    <dbReference type="NCBI Taxonomy" id="7176"/>
    <lineage>
        <taxon>Eukaryota</taxon>
        <taxon>Metazoa</taxon>
        <taxon>Ecdysozoa</taxon>
        <taxon>Arthropoda</taxon>
        <taxon>Hexapoda</taxon>
        <taxon>Insecta</taxon>
        <taxon>Pterygota</taxon>
        <taxon>Neoptera</taxon>
        <taxon>Endopterygota</taxon>
        <taxon>Diptera</taxon>
        <taxon>Nematocera</taxon>
        <taxon>Culicoidea</taxon>
        <taxon>Culicidae</taxon>
        <taxon>Culicinae</taxon>
        <taxon>Culicini</taxon>
        <taxon>Culex</taxon>
        <taxon>Culex</taxon>
    </lineage>
</organism>
<dbReference type="eggNOG" id="KOG4139">
    <property type="taxonomic scope" value="Eukaryota"/>
</dbReference>
<feature type="compositionally biased region" description="Acidic residues" evidence="1">
    <location>
        <begin position="363"/>
        <end position="383"/>
    </location>
</feature>
<feature type="compositionally biased region" description="Basic and acidic residues" evidence="1">
    <location>
        <begin position="319"/>
        <end position="339"/>
    </location>
</feature>
<feature type="compositionally biased region" description="Basic and acidic residues" evidence="1">
    <location>
        <begin position="438"/>
        <end position="450"/>
    </location>
</feature>
<dbReference type="AlphaFoldDB" id="B0WBW4"/>
<dbReference type="HOGENOM" id="CLU_608679_0_0_1"/>
<dbReference type="KEGG" id="cqu:CpipJ_CPIJ004663"/>
<feature type="compositionally biased region" description="Low complexity" evidence="1">
    <location>
        <begin position="23"/>
        <end position="67"/>
    </location>
</feature>
<protein>
    <submittedName>
        <fullName evidence="2 3">Uncharacterized protein</fullName>
    </submittedName>
</protein>
<dbReference type="Proteomes" id="UP000002320">
    <property type="component" value="Unassembled WGS sequence"/>
</dbReference>
<dbReference type="VEuPathDB" id="VectorBase:CQUJHB001969"/>
<keyword evidence="4" id="KW-1185">Reference proteome</keyword>
<proteinExistence type="predicted"/>
<name>B0WBW4_CULQU</name>
<feature type="compositionally biased region" description="Basic and acidic residues" evidence="1">
    <location>
        <begin position="73"/>
        <end position="88"/>
    </location>
</feature>
<dbReference type="EnsemblMetazoa" id="CPIJ004663-RA">
    <property type="protein sequence ID" value="CPIJ004663-PA"/>
    <property type="gene ID" value="CPIJ004663"/>
</dbReference>
<evidence type="ECO:0000313" key="4">
    <source>
        <dbReference type="Proteomes" id="UP000002320"/>
    </source>
</evidence>
<dbReference type="VEuPathDB" id="VectorBase:CPIJ004663"/>
<sequence>MGGLPPLRQNCCILNYRMKSKTPESTVPSSSNSSTCDGATTTGTTTAKDQPAKPSSSSSTSEPLSLPLKKRKLLIDSDRPRKSPREHASTLAILSLLQQQTQHNRRRTVSGGSSVPLNLPPPSPVPSSGGYSPKKEAIKQQLQQEADSALGDEIRSSCGSDPVTEKDEPVAGGVFGRRQCSSSGRGIRPAGTVPIVPATDDPLKQNLLRIVQACDKEPPLSLKLVSRHESIVRKIVQYDRRPRPLSAITIKSFDGGGGGAAGGGGTPGTGTCLGIFKKRINRTGWPNVKKRIVTRKQHQQKGGSATSKRDSAESAGKVEGPEVKKEEPEAEETSRKSSTEESQVSVGTAGVGEEEEAVKQEVDGEEGEVEEEEEEDDEDEFEDTMTMLDPEEVTAAMKTNEETQKKAVGKEEEEEKQQLLTDDEEEDGVEEEEEEEREEKAKKETEVTQM</sequence>
<dbReference type="EMBL" id="DS231882">
    <property type="protein sequence ID" value="EDS42894.1"/>
    <property type="molecule type" value="Genomic_DNA"/>
</dbReference>
<gene>
    <name evidence="3" type="primary">6036105</name>
    <name evidence="2" type="ORF">CpipJ_CPIJ004663</name>
</gene>
<evidence type="ECO:0000256" key="1">
    <source>
        <dbReference type="SAM" id="MobiDB-lite"/>
    </source>
</evidence>
<feature type="region of interest" description="Disordered" evidence="1">
    <location>
        <begin position="287"/>
        <end position="450"/>
    </location>
</feature>
<accession>B0WBW4</accession>
<dbReference type="OrthoDB" id="21380at2759"/>
<feature type="compositionally biased region" description="Basic residues" evidence="1">
    <location>
        <begin position="288"/>
        <end position="299"/>
    </location>
</feature>
<feature type="compositionally biased region" description="Acidic residues" evidence="1">
    <location>
        <begin position="411"/>
        <end position="437"/>
    </location>
</feature>
<dbReference type="InParanoid" id="B0WBW4"/>